<sequence length="134" mass="14807">KRVSVFFVDFASAFDEVDSATLLFILGKVGVPTKCINILKSLYSHTSARVWTYLGLSQPFGIEPEVKQVSGLSPLLFSLYINDIVDSLGGGVKINGKRISALLYADDLVLLEVHPSVLQKVMINRLEEYCGVWN</sequence>
<dbReference type="PANTHER" id="PTHR47027">
    <property type="entry name" value="REVERSE TRANSCRIPTASE DOMAIN-CONTAINING PROTEIN"/>
    <property type="match status" value="1"/>
</dbReference>
<dbReference type="PANTHER" id="PTHR47027:SF20">
    <property type="entry name" value="REVERSE TRANSCRIPTASE-LIKE PROTEIN WITH RNA-DIRECTED DNA POLYMERASE DOMAIN"/>
    <property type="match status" value="1"/>
</dbReference>
<protein>
    <recommendedName>
        <fullName evidence="1">Reverse transcriptase domain-containing protein</fullName>
    </recommendedName>
</protein>
<dbReference type="InterPro" id="IPR000477">
    <property type="entry name" value="RT_dom"/>
</dbReference>
<name>A0ABD0Y8M2_9HEMI</name>
<evidence type="ECO:0000313" key="3">
    <source>
        <dbReference type="Proteomes" id="UP001558652"/>
    </source>
</evidence>
<evidence type="ECO:0000259" key="1">
    <source>
        <dbReference type="PROSITE" id="PS50878"/>
    </source>
</evidence>
<dbReference type="Pfam" id="PF00078">
    <property type="entry name" value="RVT_1"/>
    <property type="match status" value="1"/>
</dbReference>
<gene>
    <name evidence="2" type="ORF">AAG570_002107</name>
</gene>
<proteinExistence type="predicted"/>
<evidence type="ECO:0000313" key="2">
    <source>
        <dbReference type="EMBL" id="KAL1123019.1"/>
    </source>
</evidence>
<reference evidence="2 3" key="1">
    <citation type="submission" date="2024-07" db="EMBL/GenBank/DDBJ databases">
        <title>Chromosome-level genome assembly of the water stick insect Ranatra chinensis (Heteroptera: Nepidae).</title>
        <authorList>
            <person name="Liu X."/>
        </authorList>
    </citation>
    <scope>NUCLEOTIDE SEQUENCE [LARGE SCALE GENOMIC DNA]</scope>
    <source>
        <strain evidence="2">Cailab_2021Rc</strain>
        <tissue evidence="2">Muscle</tissue>
    </source>
</reference>
<dbReference type="Proteomes" id="UP001558652">
    <property type="component" value="Unassembled WGS sequence"/>
</dbReference>
<dbReference type="AlphaFoldDB" id="A0ABD0Y8M2"/>
<accession>A0ABD0Y8M2</accession>
<feature type="domain" description="Reverse transcriptase" evidence="1">
    <location>
        <begin position="1"/>
        <end position="134"/>
    </location>
</feature>
<keyword evidence="3" id="KW-1185">Reference proteome</keyword>
<comment type="caution">
    <text evidence="2">The sequence shown here is derived from an EMBL/GenBank/DDBJ whole genome shotgun (WGS) entry which is preliminary data.</text>
</comment>
<dbReference type="PROSITE" id="PS50878">
    <property type="entry name" value="RT_POL"/>
    <property type="match status" value="1"/>
</dbReference>
<organism evidence="2 3">
    <name type="scientific">Ranatra chinensis</name>
    <dbReference type="NCBI Taxonomy" id="642074"/>
    <lineage>
        <taxon>Eukaryota</taxon>
        <taxon>Metazoa</taxon>
        <taxon>Ecdysozoa</taxon>
        <taxon>Arthropoda</taxon>
        <taxon>Hexapoda</taxon>
        <taxon>Insecta</taxon>
        <taxon>Pterygota</taxon>
        <taxon>Neoptera</taxon>
        <taxon>Paraneoptera</taxon>
        <taxon>Hemiptera</taxon>
        <taxon>Heteroptera</taxon>
        <taxon>Panheteroptera</taxon>
        <taxon>Nepomorpha</taxon>
        <taxon>Nepidae</taxon>
        <taxon>Ranatrinae</taxon>
        <taxon>Ranatra</taxon>
    </lineage>
</organism>
<feature type="non-terminal residue" evidence="2">
    <location>
        <position position="1"/>
    </location>
</feature>
<dbReference type="EMBL" id="JBFDAA010000012">
    <property type="protein sequence ID" value="KAL1123019.1"/>
    <property type="molecule type" value="Genomic_DNA"/>
</dbReference>